<gene>
    <name evidence="1" type="ORF">C0197_02710</name>
</gene>
<dbReference type="AlphaFoldDB" id="A0A2N7PK32"/>
<evidence type="ECO:0000313" key="2">
    <source>
        <dbReference type="Proteomes" id="UP000235731"/>
    </source>
</evidence>
<protein>
    <submittedName>
        <fullName evidence="1">Uncharacterized protein</fullName>
    </submittedName>
</protein>
<organism evidence="1 2">
    <name type="scientific">Caldimicrobium thiodismutans</name>
    <dbReference type="NCBI Taxonomy" id="1653476"/>
    <lineage>
        <taxon>Bacteria</taxon>
        <taxon>Pseudomonadati</taxon>
        <taxon>Thermodesulfobacteriota</taxon>
        <taxon>Thermodesulfobacteria</taxon>
        <taxon>Thermodesulfobacteriales</taxon>
        <taxon>Thermodesulfobacteriaceae</taxon>
        <taxon>Caldimicrobium</taxon>
    </lineage>
</organism>
<dbReference type="Proteomes" id="UP000235731">
    <property type="component" value="Unassembled WGS sequence"/>
</dbReference>
<evidence type="ECO:0000313" key="1">
    <source>
        <dbReference type="EMBL" id="PMP63380.1"/>
    </source>
</evidence>
<dbReference type="EMBL" id="PNIE01000037">
    <property type="protein sequence ID" value="PMP63380.1"/>
    <property type="molecule type" value="Genomic_DNA"/>
</dbReference>
<proteinExistence type="predicted"/>
<accession>A0A2N7PK32</accession>
<name>A0A2N7PK32_9BACT</name>
<reference evidence="1 2" key="1">
    <citation type="submission" date="2018-01" db="EMBL/GenBank/DDBJ databases">
        <title>Metagenomic assembled genomes from two thermal pools in the Uzon Caldera, Kamchatka, Russia.</title>
        <authorList>
            <person name="Wilkins L."/>
            <person name="Ettinger C."/>
        </authorList>
    </citation>
    <scope>NUCLEOTIDE SEQUENCE [LARGE SCALE GENOMIC DNA]</scope>
    <source>
        <strain evidence="1">ZAV-15</strain>
    </source>
</reference>
<comment type="caution">
    <text evidence="1">The sequence shown here is derived from an EMBL/GenBank/DDBJ whole genome shotgun (WGS) entry which is preliminary data.</text>
</comment>
<sequence>MPYKVLLYPQTLFYPLRLLKADPWVAHYFILNLFETESRMQALFKDKISKIRFLSLAEDLDYSQLFHIFSELKNLGLYLRTPESLKIYKLHQDLFEETYSIFKKGNNSLKAVEKAFLLLALAEDIDYTLFEVSFSLNNFTQTWEKIFEEKILFKDSFFIEEAPIEKYLFEGTERENLWEVKKRMNSFKELLPKVAFGEEKPDTLLISEEGILEEWGEDLEISEEKREGENLVILELKNSLNEKLGLSDNSSFPDFRRIILVK</sequence>